<dbReference type="EMBL" id="JAKJXO020000004">
    <property type="protein sequence ID" value="KAL1606718.1"/>
    <property type="molecule type" value="Genomic_DNA"/>
</dbReference>
<keyword evidence="3" id="KW-1185">Reference proteome</keyword>
<feature type="compositionally biased region" description="Basic and acidic residues" evidence="1">
    <location>
        <begin position="83"/>
        <end position="97"/>
    </location>
</feature>
<proteinExistence type="predicted"/>
<feature type="compositionally biased region" description="Polar residues" evidence="1">
    <location>
        <begin position="21"/>
        <end position="31"/>
    </location>
</feature>
<feature type="region of interest" description="Disordered" evidence="1">
    <location>
        <begin position="1"/>
        <end position="109"/>
    </location>
</feature>
<reference evidence="2 3" key="1">
    <citation type="submission" date="2024-02" db="EMBL/GenBank/DDBJ databases">
        <title>De novo assembly and annotation of 12 fungi associated with fruit tree decline syndrome in Ontario, Canada.</title>
        <authorList>
            <person name="Sulman M."/>
            <person name="Ellouze W."/>
            <person name="Ilyukhin E."/>
        </authorList>
    </citation>
    <scope>NUCLEOTIDE SEQUENCE [LARGE SCALE GENOMIC DNA]</scope>
    <source>
        <strain evidence="2 3">M42-189</strain>
    </source>
</reference>
<feature type="compositionally biased region" description="Basic and acidic residues" evidence="1">
    <location>
        <begin position="1"/>
        <end position="11"/>
    </location>
</feature>
<evidence type="ECO:0000256" key="1">
    <source>
        <dbReference type="SAM" id="MobiDB-lite"/>
    </source>
</evidence>
<protein>
    <submittedName>
        <fullName evidence="2">Uncharacterized protein</fullName>
    </submittedName>
</protein>
<feature type="compositionally biased region" description="Basic and acidic residues" evidence="1">
    <location>
        <begin position="49"/>
        <end position="73"/>
    </location>
</feature>
<dbReference type="Proteomes" id="UP001521785">
    <property type="component" value="Unassembled WGS sequence"/>
</dbReference>
<evidence type="ECO:0000313" key="2">
    <source>
        <dbReference type="EMBL" id="KAL1606718.1"/>
    </source>
</evidence>
<evidence type="ECO:0000313" key="3">
    <source>
        <dbReference type="Proteomes" id="UP001521785"/>
    </source>
</evidence>
<accession>A0ABR3RR68</accession>
<name>A0ABR3RR68_9PLEO</name>
<sequence>MSSTMDKLKDKLHIRRKSQSEDTGLSASQSHAADVQRESFDEELAAVPPEEREAYLKEFEDADRTGESKKGGLIDKLIARGNKRTEDQLAQEQKERNALASASKDGVIR</sequence>
<organism evidence="2 3">
    <name type="scientific">Paraconiothyrium brasiliense</name>
    <dbReference type="NCBI Taxonomy" id="300254"/>
    <lineage>
        <taxon>Eukaryota</taxon>
        <taxon>Fungi</taxon>
        <taxon>Dikarya</taxon>
        <taxon>Ascomycota</taxon>
        <taxon>Pezizomycotina</taxon>
        <taxon>Dothideomycetes</taxon>
        <taxon>Pleosporomycetidae</taxon>
        <taxon>Pleosporales</taxon>
        <taxon>Massarineae</taxon>
        <taxon>Didymosphaeriaceae</taxon>
        <taxon>Paraconiothyrium</taxon>
    </lineage>
</organism>
<comment type="caution">
    <text evidence="2">The sequence shown here is derived from an EMBL/GenBank/DDBJ whole genome shotgun (WGS) entry which is preliminary data.</text>
</comment>
<gene>
    <name evidence="2" type="ORF">SLS60_004125</name>
</gene>